<evidence type="ECO:0000256" key="4">
    <source>
        <dbReference type="ARBA" id="ARBA00023136"/>
    </source>
</evidence>
<feature type="transmembrane region" description="Helical" evidence="5">
    <location>
        <begin position="7"/>
        <end position="29"/>
    </location>
</feature>
<evidence type="ECO:0000313" key="7">
    <source>
        <dbReference type="EMBL" id="CEJ80213.1"/>
    </source>
</evidence>
<keyword evidence="8" id="KW-1185">Reference proteome</keyword>
<organism evidence="7 8">
    <name type="scientific">[Torrubiella] hemipterigena</name>
    <dbReference type="NCBI Taxonomy" id="1531966"/>
    <lineage>
        <taxon>Eukaryota</taxon>
        <taxon>Fungi</taxon>
        <taxon>Dikarya</taxon>
        <taxon>Ascomycota</taxon>
        <taxon>Pezizomycotina</taxon>
        <taxon>Sordariomycetes</taxon>
        <taxon>Hypocreomycetidae</taxon>
        <taxon>Hypocreales</taxon>
        <taxon>Clavicipitaceae</taxon>
        <taxon>Clavicipitaceae incertae sedis</taxon>
        <taxon>'Torrubiella' clade</taxon>
    </lineage>
</organism>
<dbReference type="InterPro" id="IPR008253">
    <property type="entry name" value="Marvel"/>
</dbReference>
<dbReference type="GO" id="GO:0032126">
    <property type="term" value="C:eisosome"/>
    <property type="evidence" value="ECO:0007669"/>
    <property type="project" value="TreeGrafter"/>
</dbReference>
<evidence type="ECO:0000256" key="1">
    <source>
        <dbReference type="ARBA" id="ARBA00004141"/>
    </source>
</evidence>
<keyword evidence="3 5" id="KW-1133">Transmembrane helix</keyword>
<dbReference type="PANTHER" id="PTHR28165">
    <property type="entry name" value="NON-CLASSICAL EXPORT PROTEIN 2-RELATED"/>
    <property type="match status" value="1"/>
</dbReference>
<dbReference type="AlphaFoldDB" id="A0A0A1SJ99"/>
<feature type="transmembrane region" description="Helical" evidence="5">
    <location>
        <begin position="122"/>
        <end position="143"/>
    </location>
</feature>
<keyword evidence="4 5" id="KW-0472">Membrane</keyword>
<reference evidence="7 8" key="1">
    <citation type="journal article" date="2015" name="Genome Announc.">
        <title>Draft Genome Sequence and Gene Annotation of the Entomopathogenic Fungus Verticillium hemipterigenum.</title>
        <authorList>
            <person name="Horn F."/>
            <person name="Habel A."/>
            <person name="Scharf D.H."/>
            <person name="Dworschak J."/>
            <person name="Brakhage A.A."/>
            <person name="Guthke R."/>
            <person name="Hertweck C."/>
            <person name="Linde J."/>
        </authorList>
    </citation>
    <scope>NUCLEOTIDE SEQUENCE [LARGE SCALE GENOMIC DNA]</scope>
</reference>
<evidence type="ECO:0000259" key="6">
    <source>
        <dbReference type="Pfam" id="PF01284"/>
    </source>
</evidence>
<feature type="transmembrane region" description="Helical" evidence="5">
    <location>
        <begin position="35"/>
        <end position="56"/>
    </location>
</feature>
<dbReference type="EMBL" id="CDHN01000001">
    <property type="protein sequence ID" value="CEJ80213.1"/>
    <property type="molecule type" value="Genomic_DNA"/>
</dbReference>
<dbReference type="Pfam" id="PF01284">
    <property type="entry name" value="MARVEL"/>
    <property type="match status" value="1"/>
</dbReference>
<evidence type="ECO:0000256" key="3">
    <source>
        <dbReference type="ARBA" id="ARBA00022989"/>
    </source>
</evidence>
<dbReference type="OrthoDB" id="5423111at2759"/>
<dbReference type="GO" id="GO:0005886">
    <property type="term" value="C:plasma membrane"/>
    <property type="evidence" value="ECO:0007669"/>
    <property type="project" value="TreeGrafter"/>
</dbReference>
<evidence type="ECO:0000256" key="2">
    <source>
        <dbReference type="ARBA" id="ARBA00022692"/>
    </source>
</evidence>
<dbReference type="Proteomes" id="UP000039046">
    <property type="component" value="Unassembled WGS sequence"/>
</dbReference>
<name>A0A0A1SJ99_9HYPO</name>
<sequence>MSGFLNAIVRAAALFWTLLLTALVGNLIAVGNHKAAINFTMFVAVLSWIVTLYGIASSFVSSLGRAAILLPLDAILVLFSVIDGIVLAALLNTVDCASIDSTKNHQSVLFDNEMGHCRQTQASAVFVWFIFICATGGLFFSFSESRSPIGSIRGSRV</sequence>
<gene>
    <name evidence="7" type="ORF">VHEMI00410</name>
</gene>
<evidence type="ECO:0000256" key="5">
    <source>
        <dbReference type="SAM" id="Phobius"/>
    </source>
</evidence>
<accession>A0A0A1SJ99</accession>
<proteinExistence type="predicted"/>
<dbReference type="HOGENOM" id="CLU_098356_0_0_1"/>
<protein>
    <recommendedName>
        <fullName evidence="6">MARVEL domain-containing protein</fullName>
    </recommendedName>
</protein>
<dbReference type="GO" id="GO:0072659">
    <property type="term" value="P:protein localization to plasma membrane"/>
    <property type="evidence" value="ECO:0007669"/>
    <property type="project" value="TreeGrafter"/>
</dbReference>
<keyword evidence="2 5" id="KW-0812">Transmembrane</keyword>
<dbReference type="PANTHER" id="PTHR28165:SF1">
    <property type="entry name" value="NON-CLASSICAL EXPORT PROTEIN 2-RELATED"/>
    <property type="match status" value="1"/>
</dbReference>
<dbReference type="InterPro" id="IPR052649">
    <property type="entry name" value="NCE102-like"/>
</dbReference>
<evidence type="ECO:0000313" key="8">
    <source>
        <dbReference type="Proteomes" id="UP000039046"/>
    </source>
</evidence>
<feature type="transmembrane region" description="Helical" evidence="5">
    <location>
        <begin position="68"/>
        <end position="91"/>
    </location>
</feature>
<feature type="domain" description="MARVEL" evidence="6">
    <location>
        <begin position="6"/>
        <end position="140"/>
    </location>
</feature>
<dbReference type="GO" id="GO:0070941">
    <property type="term" value="P:eisosome assembly"/>
    <property type="evidence" value="ECO:0007669"/>
    <property type="project" value="TreeGrafter"/>
</dbReference>
<comment type="subcellular location">
    <subcellularLocation>
        <location evidence="1">Membrane</location>
        <topology evidence="1">Multi-pass membrane protein</topology>
    </subcellularLocation>
</comment>